<organism evidence="2 3">
    <name type="scientific">Cedecea davisae</name>
    <dbReference type="NCBI Taxonomy" id="158484"/>
    <lineage>
        <taxon>Bacteria</taxon>
        <taxon>Pseudomonadati</taxon>
        <taxon>Pseudomonadota</taxon>
        <taxon>Gammaproteobacteria</taxon>
        <taxon>Enterobacterales</taxon>
        <taxon>Enterobacteriaceae</taxon>
        <taxon>Cedecea</taxon>
    </lineage>
</organism>
<dbReference type="EMBL" id="JAGRYU010000030">
    <property type="protein sequence ID" value="MBU4683633.1"/>
    <property type="molecule type" value="Genomic_DNA"/>
</dbReference>
<accession>A0ABS6DK92</accession>
<dbReference type="Proteomes" id="UP000686327">
    <property type="component" value="Unassembled WGS sequence"/>
</dbReference>
<evidence type="ECO:0000313" key="2">
    <source>
        <dbReference type="EMBL" id="MBU4683633.1"/>
    </source>
</evidence>
<gene>
    <name evidence="2" type="ORF">KC222_16625</name>
</gene>
<dbReference type="RefSeq" id="WP_216376590.1">
    <property type="nucleotide sequence ID" value="NZ_JAGRYT010000003.1"/>
</dbReference>
<dbReference type="PANTHER" id="PTHR43130">
    <property type="entry name" value="ARAC-FAMILY TRANSCRIPTIONAL REGULATOR"/>
    <property type="match status" value="1"/>
</dbReference>
<keyword evidence="3" id="KW-1185">Reference proteome</keyword>
<reference evidence="3" key="1">
    <citation type="submission" date="2023-07" db="EMBL/GenBank/DDBJ databases">
        <title>Cedecea davisae an AmpC producer and its therapeutic implications.</title>
        <authorList>
            <person name="Notter J."/>
        </authorList>
    </citation>
    <scope>NUCLEOTIDE SEQUENCE [LARGE SCALE GENOMIC DNA]</scope>
    <source>
        <strain evidence="3">1</strain>
    </source>
</reference>
<name>A0ABS6DK92_9ENTR</name>
<proteinExistence type="predicted"/>
<protein>
    <submittedName>
        <fullName evidence="2">GlxA family transcriptional regulator</fullName>
    </submittedName>
</protein>
<dbReference type="PANTHER" id="PTHR43130:SF3">
    <property type="entry name" value="HTH-TYPE TRANSCRIPTIONAL REGULATOR RV1931C"/>
    <property type="match status" value="1"/>
</dbReference>
<dbReference type="InterPro" id="IPR002818">
    <property type="entry name" value="DJ-1/PfpI"/>
</dbReference>
<dbReference type="Pfam" id="PF12833">
    <property type="entry name" value="HTH_18"/>
    <property type="match status" value="1"/>
</dbReference>
<dbReference type="Pfam" id="PF01965">
    <property type="entry name" value="DJ-1_PfpI"/>
    <property type="match status" value="1"/>
</dbReference>
<evidence type="ECO:0000313" key="3">
    <source>
        <dbReference type="Proteomes" id="UP000686327"/>
    </source>
</evidence>
<sequence length="312" mass="34644">MQKVGFVVTPGYSTMGFAVITAFEIANLMADEPVYDLHLLSENGGAVPTSAGFEVMTESMADRHYDLLLFGATMEQASPTTIDFVRHAAQYARRVAAACLGTFLLAEAGLLEGRRATTHWMYARELQQKFPGIRVEEDKIYISDGPYWTSAGMTAAIDLALALIEDDLGGEVARTIARKLVLYHRRAGGQSQFSSLLELEPKSDRIQKVMTYARGNLENSLSVEELAGVANLSPRQFSRTFQAETGQSPARAIEHLRLESARMLLETSAKSIDEIARQTGFGERDRMRRAFLRAYGQPPQVIRRQARGEEEM</sequence>
<evidence type="ECO:0000259" key="1">
    <source>
        <dbReference type="PROSITE" id="PS01124"/>
    </source>
</evidence>
<dbReference type="PROSITE" id="PS01124">
    <property type="entry name" value="HTH_ARAC_FAMILY_2"/>
    <property type="match status" value="1"/>
</dbReference>
<dbReference type="SMART" id="SM00342">
    <property type="entry name" value="HTH_ARAC"/>
    <property type="match status" value="1"/>
</dbReference>
<comment type="caution">
    <text evidence="2">The sequence shown here is derived from an EMBL/GenBank/DDBJ whole genome shotgun (WGS) entry which is preliminary data.</text>
</comment>
<dbReference type="InterPro" id="IPR018060">
    <property type="entry name" value="HTH_AraC"/>
</dbReference>
<feature type="domain" description="HTH araC/xylS-type" evidence="1">
    <location>
        <begin position="207"/>
        <end position="305"/>
    </location>
</feature>
<dbReference type="CDD" id="cd03137">
    <property type="entry name" value="GATase1_AraC_1"/>
    <property type="match status" value="1"/>
</dbReference>
<dbReference type="InterPro" id="IPR052158">
    <property type="entry name" value="INH-QAR"/>
</dbReference>